<dbReference type="SMART" id="SM00267">
    <property type="entry name" value="GGDEF"/>
    <property type="match status" value="1"/>
</dbReference>
<reference evidence="5 6" key="1">
    <citation type="submission" date="2019-06" db="EMBL/GenBank/DDBJ databases">
        <title>YIM 131921 draft genome.</title>
        <authorList>
            <person name="Jiang L."/>
        </authorList>
    </citation>
    <scope>NUCLEOTIDE SEQUENCE [LARGE SCALE GENOMIC DNA]</scope>
    <source>
        <strain evidence="5 6">YIM 131921</strain>
    </source>
</reference>
<dbReference type="GO" id="GO:0052621">
    <property type="term" value="F:diguanylate cyclase activity"/>
    <property type="evidence" value="ECO:0007669"/>
    <property type="project" value="UniProtKB-EC"/>
</dbReference>
<dbReference type="GO" id="GO:1902201">
    <property type="term" value="P:negative regulation of bacterial-type flagellum-dependent cell motility"/>
    <property type="evidence" value="ECO:0007669"/>
    <property type="project" value="TreeGrafter"/>
</dbReference>
<dbReference type="SUPFAM" id="SSF55781">
    <property type="entry name" value="GAF domain-like"/>
    <property type="match status" value="1"/>
</dbReference>
<dbReference type="GO" id="GO:0005886">
    <property type="term" value="C:plasma membrane"/>
    <property type="evidence" value="ECO:0007669"/>
    <property type="project" value="TreeGrafter"/>
</dbReference>
<name>A0A5C4N5P7_9RHOB</name>
<dbReference type="RefSeq" id="WP_139074902.1">
    <property type="nucleotide sequence ID" value="NZ_VDFU01000001.1"/>
</dbReference>
<dbReference type="Pfam" id="PF00990">
    <property type="entry name" value="GGDEF"/>
    <property type="match status" value="1"/>
</dbReference>
<comment type="caution">
    <text evidence="5">The sequence shown here is derived from an EMBL/GenBank/DDBJ whole genome shotgun (WGS) entry which is preliminary data.</text>
</comment>
<dbReference type="InterPro" id="IPR029787">
    <property type="entry name" value="Nucleotide_cyclase"/>
</dbReference>
<dbReference type="InterPro" id="IPR043128">
    <property type="entry name" value="Rev_trsase/Diguanyl_cyclase"/>
</dbReference>
<feature type="transmembrane region" description="Helical" evidence="3">
    <location>
        <begin position="21"/>
        <end position="42"/>
    </location>
</feature>
<evidence type="ECO:0000313" key="5">
    <source>
        <dbReference type="EMBL" id="TNC52978.1"/>
    </source>
</evidence>
<keyword evidence="6" id="KW-1185">Reference proteome</keyword>
<dbReference type="SMART" id="SM00065">
    <property type="entry name" value="GAF"/>
    <property type="match status" value="1"/>
</dbReference>
<dbReference type="Proteomes" id="UP000305887">
    <property type="component" value="Unassembled WGS sequence"/>
</dbReference>
<dbReference type="NCBIfam" id="TIGR00254">
    <property type="entry name" value="GGDEF"/>
    <property type="match status" value="1"/>
</dbReference>
<evidence type="ECO:0000313" key="6">
    <source>
        <dbReference type="Proteomes" id="UP000305887"/>
    </source>
</evidence>
<evidence type="ECO:0000256" key="1">
    <source>
        <dbReference type="ARBA" id="ARBA00012528"/>
    </source>
</evidence>
<dbReference type="GO" id="GO:0043709">
    <property type="term" value="P:cell adhesion involved in single-species biofilm formation"/>
    <property type="evidence" value="ECO:0007669"/>
    <property type="project" value="TreeGrafter"/>
</dbReference>
<protein>
    <recommendedName>
        <fullName evidence="1">diguanylate cyclase</fullName>
        <ecNumber evidence="1">2.7.7.65</ecNumber>
    </recommendedName>
</protein>
<feature type="transmembrane region" description="Helical" evidence="3">
    <location>
        <begin position="197"/>
        <end position="217"/>
    </location>
</feature>
<evidence type="ECO:0000256" key="3">
    <source>
        <dbReference type="SAM" id="Phobius"/>
    </source>
</evidence>
<dbReference type="PANTHER" id="PTHR45138:SF9">
    <property type="entry name" value="DIGUANYLATE CYCLASE DGCM-RELATED"/>
    <property type="match status" value="1"/>
</dbReference>
<dbReference type="InterPro" id="IPR029016">
    <property type="entry name" value="GAF-like_dom_sf"/>
</dbReference>
<dbReference type="OrthoDB" id="9812260at2"/>
<dbReference type="SUPFAM" id="SSF55073">
    <property type="entry name" value="Nucleotide cyclase"/>
    <property type="match status" value="1"/>
</dbReference>
<dbReference type="EMBL" id="VDFU01000001">
    <property type="protein sequence ID" value="TNC52978.1"/>
    <property type="molecule type" value="Genomic_DNA"/>
</dbReference>
<dbReference type="EC" id="2.7.7.65" evidence="1"/>
<accession>A0A5C4N5P7</accession>
<dbReference type="InterPro" id="IPR050469">
    <property type="entry name" value="Diguanylate_Cyclase"/>
</dbReference>
<dbReference type="InterPro" id="IPR000160">
    <property type="entry name" value="GGDEF_dom"/>
</dbReference>
<keyword evidence="3" id="KW-0472">Membrane</keyword>
<keyword evidence="3" id="KW-0812">Transmembrane</keyword>
<dbReference type="InterPro" id="IPR003018">
    <property type="entry name" value="GAF"/>
</dbReference>
<dbReference type="Gene3D" id="3.30.70.270">
    <property type="match status" value="1"/>
</dbReference>
<evidence type="ECO:0000259" key="4">
    <source>
        <dbReference type="PROSITE" id="PS50887"/>
    </source>
</evidence>
<evidence type="ECO:0000256" key="2">
    <source>
        <dbReference type="ARBA" id="ARBA00034247"/>
    </source>
</evidence>
<dbReference type="PROSITE" id="PS50887">
    <property type="entry name" value="GGDEF"/>
    <property type="match status" value="1"/>
</dbReference>
<organism evidence="5 6">
    <name type="scientific">Rubellimicrobium rubrum</name>
    <dbReference type="NCBI Taxonomy" id="2585369"/>
    <lineage>
        <taxon>Bacteria</taxon>
        <taxon>Pseudomonadati</taxon>
        <taxon>Pseudomonadota</taxon>
        <taxon>Alphaproteobacteria</taxon>
        <taxon>Rhodobacterales</taxon>
        <taxon>Roseobacteraceae</taxon>
        <taxon>Rubellimicrobium</taxon>
    </lineage>
</organism>
<dbReference type="Pfam" id="PF13492">
    <property type="entry name" value="GAF_3"/>
    <property type="match status" value="1"/>
</dbReference>
<sequence>MLERGNLIDTGRTNGRRGLRAAILVAAAAAMTGAVILLPASLSDRIIESDLRNAAHDWRQRVVGQLSKGPETFALSSLTLADREVLELISQTSEIQQIDLIDTEGRIFWATRDELIGQHQKVSQVGTAASPDHVNYAVRFVDPDPDSIPFGAVAGSPRAVAEIEVPVTEARGGVVGWLELHHDITLIRATSILRIRLALIAGSVLAFGALLGALALLRSSRNRTLEADARARQLKVVMAEQIRLTREVHLLGQINEWPGSTRSQGELFQAVARFMEHVLPSWSGSLYVLSVSGDVLDGVVSWNGGTHLGHLRAADFTLISQGRACASDVTNAPSSEPELQAGRASLCIPIRAQGETVGLLNLAAEGELDEATLATQRRVAQAGADQISMAIANARMRDALQQQAIRDPLTGLFNRRHLLETVRRALDMRLYREASVLAIAVDQLDRLNEEHGHDAGDMILRAVAGVLRRHAEGDAIAARAGGAELTLVLPKVGEAEAMNQAEQIRKELAALAMRLGPVTLQGVVVSVGVAQLPHHGIRPVEAIRAASDALHAARAHGGDRVMAAASGTGEAAAWTMDHLADNTATLSVGAPRLIA</sequence>
<dbReference type="CDD" id="cd01949">
    <property type="entry name" value="GGDEF"/>
    <property type="match status" value="1"/>
</dbReference>
<feature type="domain" description="GGDEF" evidence="4">
    <location>
        <begin position="432"/>
        <end position="566"/>
    </location>
</feature>
<comment type="catalytic activity">
    <reaction evidence="2">
        <text>2 GTP = 3',3'-c-di-GMP + 2 diphosphate</text>
        <dbReference type="Rhea" id="RHEA:24898"/>
        <dbReference type="ChEBI" id="CHEBI:33019"/>
        <dbReference type="ChEBI" id="CHEBI:37565"/>
        <dbReference type="ChEBI" id="CHEBI:58805"/>
        <dbReference type="EC" id="2.7.7.65"/>
    </reaction>
</comment>
<gene>
    <name evidence="5" type="ORF">FHG66_01425</name>
</gene>
<dbReference type="PANTHER" id="PTHR45138">
    <property type="entry name" value="REGULATORY COMPONENTS OF SENSORY TRANSDUCTION SYSTEM"/>
    <property type="match status" value="1"/>
</dbReference>
<dbReference type="Gene3D" id="3.30.450.40">
    <property type="match status" value="1"/>
</dbReference>
<proteinExistence type="predicted"/>
<keyword evidence="3" id="KW-1133">Transmembrane helix</keyword>
<dbReference type="AlphaFoldDB" id="A0A5C4N5P7"/>